<organism evidence="3 4">
    <name type="scientific">Methylobacterium oryzihabitans</name>
    <dbReference type="NCBI Taxonomy" id="2499852"/>
    <lineage>
        <taxon>Bacteria</taxon>
        <taxon>Pseudomonadati</taxon>
        <taxon>Pseudomonadota</taxon>
        <taxon>Alphaproteobacteria</taxon>
        <taxon>Hyphomicrobiales</taxon>
        <taxon>Methylobacteriaceae</taxon>
        <taxon>Methylobacterium</taxon>
    </lineage>
</organism>
<keyword evidence="2" id="KW-0732">Signal</keyword>
<dbReference type="EMBL" id="SACP01000011">
    <property type="protein sequence ID" value="RVU17748.1"/>
    <property type="molecule type" value="Genomic_DNA"/>
</dbReference>
<comment type="caution">
    <text evidence="3">The sequence shown here is derived from an EMBL/GenBank/DDBJ whole genome shotgun (WGS) entry which is preliminary data.</text>
</comment>
<gene>
    <name evidence="3" type="ORF">EOE48_12765</name>
</gene>
<feature type="signal peptide" evidence="2">
    <location>
        <begin position="1"/>
        <end position="20"/>
    </location>
</feature>
<evidence type="ECO:0000256" key="2">
    <source>
        <dbReference type="SAM" id="SignalP"/>
    </source>
</evidence>
<evidence type="ECO:0000313" key="3">
    <source>
        <dbReference type="EMBL" id="RVU17748.1"/>
    </source>
</evidence>
<dbReference type="RefSeq" id="WP_127729545.1">
    <property type="nucleotide sequence ID" value="NZ_SACP01000011.1"/>
</dbReference>
<reference evidence="3 4" key="1">
    <citation type="submission" date="2019-01" db="EMBL/GenBank/DDBJ databases">
        <authorList>
            <person name="Chen W.-M."/>
        </authorList>
    </citation>
    <scope>NUCLEOTIDE SEQUENCE [LARGE SCALE GENOMIC DNA]</scope>
    <source>
        <strain evidence="3 4">TER-1</strain>
    </source>
</reference>
<sequence length="87" mass="8139">MRLLVSTATLLLAVGGAAFAQPATAPGTAAPGGAVVAPTPGNTGNDPNVNISRGGTGASSVQTNSATGGNAQQPERAVPQGSGGGSR</sequence>
<protein>
    <submittedName>
        <fullName evidence="3">Uncharacterized protein</fullName>
    </submittedName>
</protein>
<name>A0A437P6I1_9HYPH</name>
<proteinExistence type="predicted"/>
<evidence type="ECO:0000313" key="4">
    <source>
        <dbReference type="Proteomes" id="UP000286997"/>
    </source>
</evidence>
<feature type="region of interest" description="Disordered" evidence="1">
    <location>
        <begin position="24"/>
        <end position="87"/>
    </location>
</feature>
<dbReference type="OrthoDB" id="8005892at2"/>
<dbReference type="Proteomes" id="UP000286997">
    <property type="component" value="Unassembled WGS sequence"/>
</dbReference>
<dbReference type="AlphaFoldDB" id="A0A437P6I1"/>
<feature type="compositionally biased region" description="Low complexity" evidence="1">
    <location>
        <begin position="24"/>
        <end position="41"/>
    </location>
</feature>
<keyword evidence="4" id="KW-1185">Reference proteome</keyword>
<evidence type="ECO:0000256" key="1">
    <source>
        <dbReference type="SAM" id="MobiDB-lite"/>
    </source>
</evidence>
<feature type="compositionally biased region" description="Polar residues" evidence="1">
    <location>
        <begin position="42"/>
        <end position="73"/>
    </location>
</feature>
<accession>A0A437P6I1</accession>
<feature type="chain" id="PRO_5019211524" evidence="2">
    <location>
        <begin position="21"/>
        <end position="87"/>
    </location>
</feature>